<dbReference type="Gene3D" id="3.40.630.30">
    <property type="match status" value="1"/>
</dbReference>
<keyword evidence="1 4" id="KW-0808">Transferase</keyword>
<dbReference type="CDD" id="cd04301">
    <property type="entry name" value="NAT_SF"/>
    <property type="match status" value="1"/>
</dbReference>
<dbReference type="PANTHER" id="PTHR43800">
    <property type="entry name" value="PEPTIDYL-LYSINE N-ACETYLTRANSFERASE YJAB"/>
    <property type="match status" value="1"/>
</dbReference>
<evidence type="ECO:0000313" key="5">
    <source>
        <dbReference type="Proteomes" id="UP000281112"/>
    </source>
</evidence>
<dbReference type="RefSeq" id="WP_124939268.1">
    <property type="nucleotide sequence ID" value="NZ_RJVQ01000022.1"/>
</dbReference>
<dbReference type="Pfam" id="PF13508">
    <property type="entry name" value="Acetyltransf_7"/>
    <property type="match status" value="1"/>
</dbReference>
<dbReference type="GO" id="GO:0016747">
    <property type="term" value="F:acyltransferase activity, transferring groups other than amino-acyl groups"/>
    <property type="evidence" value="ECO:0007669"/>
    <property type="project" value="InterPro"/>
</dbReference>
<dbReference type="SUPFAM" id="SSF55729">
    <property type="entry name" value="Acyl-CoA N-acyltransferases (Nat)"/>
    <property type="match status" value="1"/>
</dbReference>
<feature type="domain" description="N-acetyltransferase" evidence="3">
    <location>
        <begin position="1"/>
        <end position="132"/>
    </location>
</feature>
<reference evidence="4 5" key="1">
    <citation type="submission" date="2018-11" db="EMBL/GenBank/DDBJ databases">
        <title>Vibrio LJC006 sp. nov., isolated from seawater during the bloom of the enteromorpha.</title>
        <authorList>
            <person name="Liang J."/>
        </authorList>
    </citation>
    <scope>NUCLEOTIDE SEQUENCE [LARGE SCALE GENOMIC DNA]</scope>
    <source>
        <strain evidence="4 5">LJC006</strain>
    </source>
</reference>
<dbReference type="InterPro" id="IPR000182">
    <property type="entry name" value="GNAT_dom"/>
</dbReference>
<evidence type="ECO:0000313" key="4">
    <source>
        <dbReference type="EMBL" id="RQW61020.1"/>
    </source>
</evidence>
<organism evidence="4 5">
    <name type="scientific">Vibrio viridaestus</name>
    <dbReference type="NCBI Taxonomy" id="2487322"/>
    <lineage>
        <taxon>Bacteria</taxon>
        <taxon>Pseudomonadati</taxon>
        <taxon>Pseudomonadota</taxon>
        <taxon>Gammaproteobacteria</taxon>
        <taxon>Vibrionales</taxon>
        <taxon>Vibrionaceae</taxon>
        <taxon>Vibrio</taxon>
    </lineage>
</organism>
<proteinExistence type="predicted"/>
<keyword evidence="2" id="KW-0012">Acyltransferase</keyword>
<accession>A0A3N9TAU2</accession>
<sequence length="143" mass="16787">MEKLEFEQLDPLKLPLIQRFYKQYYPSTKPKRDEIIIIARDTMAHNIVAVVRFRQVDTLCLLTGMAVMDKKRGRGIGSALLNYCKKQKYLTPDVYCFSYCHLEHFYHRAGFHTISNDLLPPTLSQLYQRYTNSGKSLIAMQYL</sequence>
<dbReference type="AlphaFoldDB" id="A0A3N9TAU2"/>
<gene>
    <name evidence="4" type="ORF">EES38_21610</name>
</gene>
<dbReference type="InterPro" id="IPR016181">
    <property type="entry name" value="Acyl_CoA_acyltransferase"/>
</dbReference>
<name>A0A3N9TAU2_9VIBR</name>
<dbReference type="OrthoDB" id="7845888at2"/>
<keyword evidence="5" id="KW-1185">Reference proteome</keyword>
<evidence type="ECO:0000256" key="2">
    <source>
        <dbReference type="ARBA" id="ARBA00023315"/>
    </source>
</evidence>
<evidence type="ECO:0000256" key="1">
    <source>
        <dbReference type="ARBA" id="ARBA00022679"/>
    </source>
</evidence>
<dbReference type="PANTHER" id="PTHR43800:SF1">
    <property type="entry name" value="PEPTIDYL-LYSINE N-ACETYLTRANSFERASE YJAB"/>
    <property type="match status" value="1"/>
</dbReference>
<evidence type="ECO:0000259" key="3">
    <source>
        <dbReference type="PROSITE" id="PS51186"/>
    </source>
</evidence>
<dbReference type="EMBL" id="RJVQ01000022">
    <property type="protein sequence ID" value="RQW61020.1"/>
    <property type="molecule type" value="Genomic_DNA"/>
</dbReference>
<dbReference type="Proteomes" id="UP000281112">
    <property type="component" value="Unassembled WGS sequence"/>
</dbReference>
<protein>
    <submittedName>
        <fullName evidence="4">GNAT family N-acetyltransferase</fullName>
    </submittedName>
</protein>
<comment type="caution">
    <text evidence="4">The sequence shown here is derived from an EMBL/GenBank/DDBJ whole genome shotgun (WGS) entry which is preliminary data.</text>
</comment>
<dbReference type="PROSITE" id="PS51186">
    <property type="entry name" value="GNAT"/>
    <property type="match status" value="1"/>
</dbReference>